<dbReference type="InterPro" id="IPR026856">
    <property type="entry name" value="Sialidase_fam"/>
</dbReference>
<dbReference type="AlphaFoldDB" id="A0A383U408"/>
<dbReference type="GO" id="GO:0016020">
    <property type="term" value="C:membrane"/>
    <property type="evidence" value="ECO:0007669"/>
    <property type="project" value="TreeGrafter"/>
</dbReference>
<keyword evidence="7" id="KW-1185">Reference proteome</keyword>
<dbReference type="GO" id="GO:0004308">
    <property type="term" value="F:exo-alpha-sialidase activity"/>
    <property type="evidence" value="ECO:0007669"/>
    <property type="project" value="UniProtKB-EC"/>
</dbReference>
<comment type="similarity">
    <text evidence="2">Belongs to the glycosyl hydrolase 33 family.</text>
</comment>
<dbReference type="Proteomes" id="UP000262142">
    <property type="component" value="Unassembled WGS sequence"/>
</dbReference>
<evidence type="ECO:0000256" key="4">
    <source>
        <dbReference type="SAM" id="SignalP"/>
    </source>
</evidence>
<keyword evidence="6" id="KW-0378">Hydrolase</keyword>
<proteinExistence type="inferred from homology"/>
<evidence type="ECO:0000256" key="2">
    <source>
        <dbReference type="ARBA" id="ARBA00009348"/>
    </source>
</evidence>
<gene>
    <name evidence="6" type="primary">nedA</name>
    <name evidence="6" type="ORF">SAMEA104719789_01483</name>
</gene>
<dbReference type="SUPFAM" id="SSF50939">
    <property type="entry name" value="Sialidases"/>
    <property type="match status" value="1"/>
</dbReference>
<dbReference type="GO" id="GO:0006689">
    <property type="term" value="P:ganglioside catabolic process"/>
    <property type="evidence" value="ECO:0007669"/>
    <property type="project" value="TreeGrafter"/>
</dbReference>
<accession>A0A383U408</accession>
<evidence type="ECO:0000256" key="3">
    <source>
        <dbReference type="ARBA" id="ARBA00012733"/>
    </source>
</evidence>
<dbReference type="PANTHER" id="PTHR10628">
    <property type="entry name" value="SIALIDASE"/>
    <property type="match status" value="1"/>
</dbReference>
<dbReference type="OrthoDB" id="7294637at2"/>
<dbReference type="RefSeq" id="WP_119059678.1">
    <property type="nucleotide sequence ID" value="NZ_UNSC01000007.1"/>
</dbReference>
<feature type="chain" id="PRO_5016756015" description="exo-alpha-sialidase" evidence="4">
    <location>
        <begin position="24"/>
        <end position="350"/>
    </location>
</feature>
<comment type="catalytic activity">
    <reaction evidence="1">
        <text>Hydrolysis of alpha-(2-&gt;3)-, alpha-(2-&gt;6)-, alpha-(2-&gt;8)- glycosidic linkages of terminal sialic acid residues in oligosaccharides, glycoproteins, glycolipids, colominic acid and synthetic substrates.</text>
        <dbReference type="EC" id="3.2.1.18"/>
    </reaction>
</comment>
<dbReference type="GO" id="GO:0009313">
    <property type="term" value="P:oligosaccharide catabolic process"/>
    <property type="evidence" value="ECO:0007669"/>
    <property type="project" value="TreeGrafter"/>
</dbReference>
<dbReference type="InterPro" id="IPR011040">
    <property type="entry name" value="Sialidase"/>
</dbReference>
<protein>
    <recommendedName>
        <fullName evidence="3">exo-alpha-sialidase</fullName>
        <ecNumber evidence="3">3.2.1.18</ecNumber>
    </recommendedName>
</protein>
<feature type="signal peptide" evidence="4">
    <location>
        <begin position="1"/>
        <end position="23"/>
    </location>
</feature>
<feature type="domain" description="Sialidase" evidence="5">
    <location>
        <begin position="67"/>
        <end position="325"/>
    </location>
</feature>
<dbReference type="EMBL" id="UNSC01000007">
    <property type="protein sequence ID" value="SZD74026.1"/>
    <property type="molecule type" value="Genomic_DNA"/>
</dbReference>
<dbReference type="InterPro" id="IPR036278">
    <property type="entry name" value="Sialidase_sf"/>
</dbReference>
<dbReference type="PANTHER" id="PTHR10628:SF30">
    <property type="entry name" value="EXO-ALPHA-SIALIDASE"/>
    <property type="match status" value="1"/>
</dbReference>
<organism evidence="6 7">
    <name type="scientific">Candidatus Ornithobacterium hominis</name>
    <dbReference type="NCBI Taxonomy" id="2497989"/>
    <lineage>
        <taxon>Bacteria</taxon>
        <taxon>Pseudomonadati</taxon>
        <taxon>Bacteroidota</taxon>
        <taxon>Flavobacteriia</taxon>
        <taxon>Flavobacteriales</taxon>
        <taxon>Weeksellaceae</taxon>
        <taxon>Ornithobacterium</taxon>
    </lineage>
</organism>
<keyword evidence="4" id="KW-0732">Signal</keyword>
<sequence length="350" mass="39150">MKKILLLLFTAVIAQAQTTPANADLFYDTKYLNGGCFRIPSLVTAPDGTLIAVVDERFNQCGDLKYNDDINIVMKRSFDNGKTWTAAERIVDFPKGQSASDASMVVDRVTQDIFLFYNYMDLVNAKGIFRHHVIVSHDNGKTWSQPRDITDDIAPANSEKYFRFITSGQATQDNAGNIYQTLVTLEEGVFVFTSKNHGKTWERFAGPVAPADETNITALPNGNILLNSRVRDLGARKIYVFNPEGKLISNEVKNDLIDPTCNGAMMLYDFQGKALVFANLHDQKDRKNLGIKYSTNQGKSWSEGKIIYPGASAYSSLAQTWDGNFALLFEKDGYKKISFTLLPAIWVFND</sequence>
<evidence type="ECO:0000313" key="7">
    <source>
        <dbReference type="Proteomes" id="UP000262142"/>
    </source>
</evidence>
<dbReference type="GO" id="GO:0005737">
    <property type="term" value="C:cytoplasm"/>
    <property type="evidence" value="ECO:0007669"/>
    <property type="project" value="TreeGrafter"/>
</dbReference>
<keyword evidence="6" id="KW-0326">Glycosidase</keyword>
<evidence type="ECO:0000259" key="5">
    <source>
        <dbReference type="Pfam" id="PF13088"/>
    </source>
</evidence>
<reference evidence="6 7" key="1">
    <citation type="submission" date="2018-09" db="EMBL/GenBank/DDBJ databases">
        <authorList>
            <consortium name="Pathogen Informatics"/>
        </authorList>
    </citation>
    <scope>NUCLEOTIDE SEQUENCE [LARGE SCALE GENOMIC DNA]</scope>
    <source>
        <strain evidence="6 7">OH-22767</strain>
    </source>
</reference>
<dbReference type="CDD" id="cd15482">
    <property type="entry name" value="Sialidase_non-viral"/>
    <property type="match status" value="1"/>
</dbReference>
<evidence type="ECO:0000313" key="6">
    <source>
        <dbReference type="EMBL" id="SZD74026.1"/>
    </source>
</evidence>
<dbReference type="Pfam" id="PF13088">
    <property type="entry name" value="BNR_2"/>
    <property type="match status" value="1"/>
</dbReference>
<dbReference type="Gene3D" id="2.120.10.10">
    <property type="match status" value="1"/>
</dbReference>
<dbReference type="EC" id="3.2.1.18" evidence="3"/>
<name>A0A383U408_9FLAO</name>
<evidence type="ECO:0000256" key="1">
    <source>
        <dbReference type="ARBA" id="ARBA00000427"/>
    </source>
</evidence>